<dbReference type="SUPFAM" id="SSF47240">
    <property type="entry name" value="Ferritin-like"/>
    <property type="match status" value="1"/>
</dbReference>
<evidence type="ECO:0000313" key="3">
    <source>
        <dbReference type="Proteomes" id="UP000556026"/>
    </source>
</evidence>
<dbReference type="GO" id="GO:0046872">
    <property type="term" value="F:metal ion binding"/>
    <property type="evidence" value="ECO:0007669"/>
    <property type="project" value="InterPro"/>
</dbReference>
<dbReference type="GO" id="GO:0016491">
    <property type="term" value="F:oxidoreductase activity"/>
    <property type="evidence" value="ECO:0007669"/>
    <property type="project" value="InterPro"/>
</dbReference>
<keyword evidence="3" id="KW-1185">Reference proteome</keyword>
<dbReference type="Proteomes" id="UP000556026">
    <property type="component" value="Unassembled WGS sequence"/>
</dbReference>
<dbReference type="Gene3D" id="1.20.1260.10">
    <property type="match status" value="1"/>
</dbReference>
<dbReference type="CDD" id="cd01045">
    <property type="entry name" value="Ferritin_like_AB"/>
    <property type="match status" value="1"/>
</dbReference>
<name>A0A6V8MP20_9BACT</name>
<protein>
    <recommendedName>
        <fullName evidence="1">Rubrerythrin diiron-binding domain-containing protein</fullName>
    </recommendedName>
</protein>
<dbReference type="InterPro" id="IPR012347">
    <property type="entry name" value="Ferritin-like"/>
</dbReference>
<gene>
    <name evidence="2" type="ORF">GMST_37780</name>
</gene>
<dbReference type="InterPro" id="IPR009078">
    <property type="entry name" value="Ferritin-like_SF"/>
</dbReference>
<reference evidence="3" key="1">
    <citation type="submission" date="2020-06" db="EMBL/GenBank/DDBJ databases">
        <title>Draft genomic sequence of Geomonas sp. Red330.</title>
        <authorList>
            <person name="Itoh H."/>
            <person name="Zhenxing X."/>
            <person name="Ushijima N."/>
            <person name="Masuda Y."/>
            <person name="Shiratori Y."/>
            <person name="Senoo K."/>
        </authorList>
    </citation>
    <scope>NUCLEOTIDE SEQUENCE [LARGE SCALE GENOMIC DNA]</scope>
    <source>
        <strain evidence="3">Red330</strain>
    </source>
</reference>
<dbReference type="RefSeq" id="WP_183356245.1">
    <property type="nucleotide sequence ID" value="NZ_BLXX01000014.1"/>
</dbReference>
<dbReference type="Pfam" id="PF02915">
    <property type="entry name" value="Rubrerythrin"/>
    <property type="match status" value="1"/>
</dbReference>
<proteinExistence type="predicted"/>
<evidence type="ECO:0000259" key="1">
    <source>
        <dbReference type="Pfam" id="PF02915"/>
    </source>
</evidence>
<dbReference type="InterPro" id="IPR003251">
    <property type="entry name" value="Rr_diiron-bd_dom"/>
</dbReference>
<organism evidence="2 3">
    <name type="scientific">Geomonas silvestris</name>
    <dbReference type="NCBI Taxonomy" id="2740184"/>
    <lineage>
        <taxon>Bacteria</taxon>
        <taxon>Pseudomonadati</taxon>
        <taxon>Thermodesulfobacteriota</taxon>
        <taxon>Desulfuromonadia</taxon>
        <taxon>Geobacterales</taxon>
        <taxon>Geobacteraceae</taxon>
        <taxon>Geomonas</taxon>
    </lineage>
</organism>
<dbReference type="AlphaFoldDB" id="A0A6V8MP20"/>
<accession>A0A6V8MP20</accession>
<dbReference type="EMBL" id="BLXX01000014">
    <property type="protein sequence ID" value="GFO61453.1"/>
    <property type="molecule type" value="Genomic_DNA"/>
</dbReference>
<dbReference type="PANTHER" id="PTHR33531">
    <property type="entry name" value="RUBRERYTHRIN SUBFAMILY"/>
    <property type="match status" value="1"/>
</dbReference>
<sequence>MDVIDQALQLEADGRDYYERLAAETDSRELKTLFTLLAQAEQTHYDALKERRVELLTGKESVAEQARNIFQTLLAQRELDRELAAPPDHDAYRLAIRAEEESIAYYNRAAEEQGSPEVRELLLNLAAEEKLHLNIIENICEFVESPEYFLEWCEFGNLKEL</sequence>
<comment type="caution">
    <text evidence="2">The sequence shown here is derived from an EMBL/GenBank/DDBJ whole genome shotgun (WGS) entry which is preliminary data.</text>
</comment>
<dbReference type="PANTHER" id="PTHR33531:SF7">
    <property type="entry name" value="HYPOTHETICAL MEMBRANE PROTEIN, CONSERVED"/>
    <property type="match status" value="1"/>
</dbReference>
<evidence type="ECO:0000313" key="2">
    <source>
        <dbReference type="EMBL" id="GFO61453.1"/>
    </source>
</evidence>
<feature type="domain" description="Rubrerythrin diiron-binding" evidence="1">
    <location>
        <begin position="2"/>
        <end position="137"/>
    </location>
</feature>